<dbReference type="AlphaFoldDB" id="D6TV47"/>
<dbReference type="EMBL" id="ADVG01000003">
    <property type="protein sequence ID" value="EFH84147.1"/>
    <property type="molecule type" value="Genomic_DNA"/>
</dbReference>
<accession>D6TV47</accession>
<gene>
    <name evidence="1" type="ORF">Krac_4113</name>
    <name evidence="2" type="ORF">Krac_5167</name>
</gene>
<dbReference type="Proteomes" id="UP000004508">
    <property type="component" value="Unassembled WGS sequence"/>
</dbReference>
<reference evidence="2 3" key="1">
    <citation type="journal article" date="2011" name="Stand. Genomic Sci.">
        <title>Non-contiguous finished genome sequence and contextual data of the filamentous soil bacterium Ktedonobacter racemifer type strain (SOSP1-21).</title>
        <authorList>
            <person name="Chang Y.J."/>
            <person name="Land M."/>
            <person name="Hauser L."/>
            <person name="Chertkov O."/>
            <person name="Del Rio T.G."/>
            <person name="Nolan M."/>
            <person name="Copeland A."/>
            <person name="Tice H."/>
            <person name="Cheng J.F."/>
            <person name="Lucas S."/>
            <person name="Han C."/>
            <person name="Goodwin L."/>
            <person name="Pitluck S."/>
            <person name="Ivanova N."/>
            <person name="Ovchinikova G."/>
            <person name="Pati A."/>
            <person name="Chen A."/>
            <person name="Palaniappan K."/>
            <person name="Mavromatis K."/>
            <person name="Liolios K."/>
            <person name="Brettin T."/>
            <person name="Fiebig A."/>
            <person name="Rohde M."/>
            <person name="Abt B."/>
            <person name="Goker M."/>
            <person name="Detter J.C."/>
            <person name="Woyke T."/>
            <person name="Bristow J."/>
            <person name="Eisen J.A."/>
            <person name="Markowitz V."/>
            <person name="Hugenholtz P."/>
            <person name="Kyrpides N.C."/>
            <person name="Klenk H.P."/>
            <person name="Lapidus A."/>
        </authorList>
    </citation>
    <scope>NUCLEOTIDE SEQUENCE [LARGE SCALE GENOMIC DNA]</scope>
    <source>
        <strain evidence="3">DSM 44963</strain>
        <strain evidence="2">SOSP1-21</strain>
    </source>
</reference>
<evidence type="ECO:0000313" key="3">
    <source>
        <dbReference type="Proteomes" id="UP000004508"/>
    </source>
</evidence>
<evidence type="ECO:0008006" key="4">
    <source>
        <dbReference type="Google" id="ProtNLM"/>
    </source>
</evidence>
<dbReference type="eggNOG" id="COG3335">
    <property type="taxonomic scope" value="Bacteria"/>
</dbReference>
<evidence type="ECO:0000313" key="1">
    <source>
        <dbReference type="EMBL" id="EFH83177.1"/>
    </source>
</evidence>
<dbReference type="InParanoid" id="D6TV47"/>
<name>D6TV47_KTERA</name>
<comment type="caution">
    <text evidence="2">The sequence shown here is derived from an EMBL/GenBank/DDBJ whole genome shotgun (WGS) entry which is preliminary data.</text>
</comment>
<dbReference type="EMBL" id="ADVG01000003">
    <property type="protein sequence ID" value="EFH83177.1"/>
    <property type="molecule type" value="Genomic_DNA"/>
</dbReference>
<keyword evidence="3" id="KW-1185">Reference proteome</keyword>
<protein>
    <recommendedName>
        <fullName evidence="4">Tc1-like transposase DDE domain-containing protein</fullName>
    </recommendedName>
</protein>
<dbReference type="STRING" id="485913.Krac_4113"/>
<proteinExistence type="predicted"/>
<sequence length="206" mass="23764">MTLFHPTTGEVRVKGVRSCTNAVLHPWLKEELSAVLKTLPEPSLLLTAEENRLLWESWREGLKIRVTLPAQLPPLRMLLIWDNLTGHKTPALLCWMFRQGILPLQTPLGGSWLNMAESIQRIIVRRALDGQHPTNPWQIIDWLEAVARHWNDHPTPFEWGGKRSLRRKRARERRHALGGSGACIHRPVRIHPTMLSKWQRAGQLTH</sequence>
<organism evidence="2 3">
    <name type="scientific">Ktedonobacter racemifer DSM 44963</name>
    <dbReference type="NCBI Taxonomy" id="485913"/>
    <lineage>
        <taxon>Bacteria</taxon>
        <taxon>Bacillati</taxon>
        <taxon>Chloroflexota</taxon>
        <taxon>Ktedonobacteria</taxon>
        <taxon>Ktedonobacterales</taxon>
        <taxon>Ktedonobacteraceae</taxon>
        <taxon>Ktedonobacter</taxon>
    </lineage>
</organism>
<evidence type="ECO:0000313" key="2">
    <source>
        <dbReference type="EMBL" id="EFH84147.1"/>
    </source>
</evidence>